<dbReference type="Proteomes" id="UP000321827">
    <property type="component" value="Unassembled WGS sequence"/>
</dbReference>
<dbReference type="RefSeq" id="WP_147144841.1">
    <property type="nucleotide sequence ID" value="NZ_BJXN01000001.1"/>
</dbReference>
<comment type="caution">
    <text evidence="2">The sequence shown here is derived from an EMBL/GenBank/DDBJ whole genome shotgun (WGS) entry which is preliminary data.</text>
</comment>
<dbReference type="EMBL" id="BJXN01000001">
    <property type="protein sequence ID" value="GEM88712.1"/>
    <property type="molecule type" value="Genomic_DNA"/>
</dbReference>
<accession>A0A511RID1</accession>
<dbReference type="InterPro" id="IPR032601">
    <property type="entry name" value="DUF4900"/>
</dbReference>
<feature type="transmembrane region" description="Helical" evidence="1">
    <location>
        <begin position="7"/>
        <end position="28"/>
    </location>
</feature>
<dbReference type="Pfam" id="PF16241">
    <property type="entry name" value="DUF4900"/>
    <property type="match status" value="1"/>
</dbReference>
<name>A0A511RID1_9DEIN</name>
<proteinExistence type="predicted"/>
<protein>
    <submittedName>
        <fullName evidence="2">DUF4900 domain-containing protein</fullName>
    </submittedName>
</protein>
<organism evidence="2 3">
    <name type="scientific">Oceanithermus desulfurans NBRC 100063</name>
    <dbReference type="NCBI Taxonomy" id="1227550"/>
    <lineage>
        <taxon>Bacteria</taxon>
        <taxon>Thermotogati</taxon>
        <taxon>Deinococcota</taxon>
        <taxon>Deinococci</taxon>
        <taxon>Thermales</taxon>
        <taxon>Thermaceae</taxon>
        <taxon>Oceanithermus</taxon>
    </lineage>
</organism>
<keyword evidence="1" id="KW-0812">Transmembrane</keyword>
<gene>
    <name evidence="2" type="ORF">ODE01S_01460</name>
</gene>
<evidence type="ECO:0000256" key="1">
    <source>
        <dbReference type="SAM" id="Phobius"/>
    </source>
</evidence>
<dbReference type="AlphaFoldDB" id="A0A511RID1"/>
<evidence type="ECO:0000313" key="2">
    <source>
        <dbReference type="EMBL" id="GEM88712.1"/>
    </source>
</evidence>
<dbReference type="OrthoDB" id="29038at2"/>
<evidence type="ECO:0000313" key="3">
    <source>
        <dbReference type="Proteomes" id="UP000321827"/>
    </source>
</evidence>
<reference evidence="2 3" key="1">
    <citation type="submission" date="2019-07" db="EMBL/GenBank/DDBJ databases">
        <title>Whole genome shotgun sequence of Oceanithermus desulfurans NBRC 100063.</title>
        <authorList>
            <person name="Hosoyama A."/>
            <person name="Uohara A."/>
            <person name="Ohji S."/>
            <person name="Ichikawa N."/>
        </authorList>
    </citation>
    <scope>NUCLEOTIDE SEQUENCE [LARGE SCALE GENOMIC DNA]</scope>
    <source>
        <strain evidence="2 3">NBRC 100063</strain>
    </source>
</reference>
<keyword evidence="1" id="KW-0472">Membrane</keyword>
<keyword evidence="1" id="KW-1133">Transmembrane helix</keyword>
<sequence>MRKKQGIALVTALVLMMVLVAVIAILSVDTLSEIRQNKNNLVNSRARNVAEAGATYAGYVLDTQLFSELKPIIDSYATSFVVGGNDPTTDYVIPQDAWDSVALQIKDALNANFSALPSSQLAGVGDASLSYDIRNFRIASMPTAGGGGQFQTYTAEYRVVATGTSGNNQRRIQEEGFLTIKVGRASLSQWLFLVEDAGGDRGFFPTGSVFDGPVHANSNWGFWGTPVFKGRITASDGGAWFWDIFNSCHDGLGVKEFLNAGSRPPCTEPVFEKGYDWNAPRVELPTNALSQERAALGLDPTEDNNGDGVPDPITNADRCAVLGISPCAGSNPIPDGVYLINDGSRVTGGIYIQGDVDELYIAAGGDGTQTYRITQAGRTWTIVVDYNTDTTQVTDPLGNVTNLLGVPNGPAPLGTGGPTGQIYVNGNVDALRAPSRTGPVPTDSPDHPPPATIPPALSLETQLNVTAVGGIGLFTDLVYECDPTQMTNSSYLATHPRCASASGPLRTVLGVFSETDDITIRVGAVDDIYLWGSYLSAATGKGLAVENYNTRGPQGKMRLFGGLIQWEDQLRGVIGSGGSVASGYLETFEYDRRFENSRLTPPNFPTTRVFQLADVGVTRLTYKEY</sequence>